<name>A0AAD4I7E1_9PLEO</name>
<feature type="transmembrane region" description="Helical" evidence="2">
    <location>
        <begin position="36"/>
        <end position="56"/>
    </location>
</feature>
<feature type="compositionally biased region" description="Low complexity" evidence="1">
    <location>
        <begin position="120"/>
        <end position="139"/>
    </location>
</feature>
<dbReference type="EMBL" id="JAANER010000006">
    <property type="protein sequence ID" value="KAG9188698.1"/>
    <property type="molecule type" value="Genomic_DNA"/>
</dbReference>
<keyword evidence="2" id="KW-0812">Transmembrane</keyword>
<proteinExistence type="predicted"/>
<keyword evidence="4" id="KW-1185">Reference proteome</keyword>
<comment type="caution">
    <text evidence="3">The sequence shown here is derived from an EMBL/GenBank/DDBJ whole genome shotgun (WGS) entry which is preliminary data.</text>
</comment>
<organism evidence="3 4">
    <name type="scientific">Alternaria panax</name>
    <dbReference type="NCBI Taxonomy" id="48097"/>
    <lineage>
        <taxon>Eukaryota</taxon>
        <taxon>Fungi</taxon>
        <taxon>Dikarya</taxon>
        <taxon>Ascomycota</taxon>
        <taxon>Pezizomycotina</taxon>
        <taxon>Dothideomycetes</taxon>
        <taxon>Pleosporomycetidae</taxon>
        <taxon>Pleosporales</taxon>
        <taxon>Pleosporineae</taxon>
        <taxon>Pleosporaceae</taxon>
        <taxon>Alternaria</taxon>
        <taxon>Alternaria sect. Panax</taxon>
    </lineage>
</organism>
<reference evidence="3" key="1">
    <citation type="submission" date="2021-07" db="EMBL/GenBank/DDBJ databases">
        <title>Genome Resource of American Ginseng Black Spot Pathogen Alternaria panax.</title>
        <authorList>
            <person name="Qiu C."/>
            <person name="Wang W."/>
            <person name="Liu Z."/>
        </authorList>
    </citation>
    <scope>NUCLEOTIDE SEQUENCE</scope>
    <source>
        <strain evidence="3">BNCC115425</strain>
    </source>
</reference>
<feature type="region of interest" description="Disordered" evidence="1">
    <location>
        <begin position="120"/>
        <end position="236"/>
    </location>
</feature>
<evidence type="ECO:0000313" key="4">
    <source>
        <dbReference type="Proteomes" id="UP001199106"/>
    </source>
</evidence>
<keyword evidence="2" id="KW-1133">Transmembrane helix</keyword>
<accession>A0AAD4I7E1</accession>
<dbReference type="Proteomes" id="UP001199106">
    <property type="component" value="Unassembled WGS sequence"/>
</dbReference>
<feature type="compositionally biased region" description="Low complexity" evidence="1">
    <location>
        <begin position="194"/>
        <end position="204"/>
    </location>
</feature>
<dbReference type="AlphaFoldDB" id="A0AAD4I7E1"/>
<keyword evidence="2" id="KW-0472">Membrane</keyword>
<evidence type="ECO:0000256" key="2">
    <source>
        <dbReference type="SAM" id="Phobius"/>
    </source>
</evidence>
<evidence type="ECO:0000313" key="3">
    <source>
        <dbReference type="EMBL" id="KAG9188698.1"/>
    </source>
</evidence>
<evidence type="ECO:0000256" key="1">
    <source>
        <dbReference type="SAM" id="MobiDB-lite"/>
    </source>
</evidence>
<sequence>MPSLSLTKRYYCVDDFTGGRECYEGNDGFWYTDKGIIVKWIILASFFVIFFGWFVGGRIHAKQRLRKGLPLLGYHRVRLPFPPRSISATMYLTEAQQFLVSYSERRRHGQVPQNHFTFYQTQNPYAPNAPNAPNPQYTQRQDGTWAEPPPLYQNTDAPPQYFAPPPPGATKTNPNQGAQAMEMPLYGAPPPQGVPQQTGPQQSGVVGGDAEQGQTQELPPRPAKAKIMGVLDRFRR</sequence>
<gene>
    <name evidence="3" type="ORF">G6011_07403</name>
</gene>
<protein>
    <submittedName>
        <fullName evidence="3">Uncharacterized protein</fullName>
    </submittedName>
</protein>